<gene>
    <name evidence="1" type="ORF">SDC9_65348</name>
</gene>
<protein>
    <submittedName>
        <fullName evidence="1">Uncharacterized protein</fullName>
    </submittedName>
</protein>
<evidence type="ECO:0000313" key="1">
    <source>
        <dbReference type="EMBL" id="MPM18930.1"/>
    </source>
</evidence>
<sequence length="148" mass="16287">MLLLERLVGSLCHPNRVECLRLESLELNILKFQFIVVIPNPGASVVEILSLKLALPPLFGLGVAEVDEGSLTTPEELLIRPAALVLDEIPLLFQLCIPRMAGQDSRLDVHAQIISTRREGSQKRLVVGKLLFVPEKRIPLALGTLQIA</sequence>
<comment type="caution">
    <text evidence="1">The sequence shown here is derived from an EMBL/GenBank/DDBJ whole genome shotgun (WGS) entry which is preliminary data.</text>
</comment>
<reference evidence="1" key="1">
    <citation type="submission" date="2019-08" db="EMBL/GenBank/DDBJ databases">
        <authorList>
            <person name="Kucharzyk K."/>
            <person name="Murdoch R.W."/>
            <person name="Higgins S."/>
            <person name="Loffler F."/>
        </authorList>
    </citation>
    <scope>NUCLEOTIDE SEQUENCE</scope>
</reference>
<organism evidence="1">
    <name type="scientific">bioreactor metagenome</name>
    <dbReference type="NCBI Taxonomy" id="1076179"/>
    <lineage>
        <taxon>unclassified sequences</taxon>
        <taxon>metagenomes</taxon>
        <taxon>ecological metagenomes</taxon>
    </lineage>
</organism>
<dbReference type="EMBL" id="VSSQ01003079">
    <property type="protein sequence ID" value="MPM18930.1"/>
    <property type="molecule type" value="Genomic_DNA"/>
</dbReference>
<name>A0A644XRR4_9ZZZZ</name>
<accession>A0A644XRR4</accession>
<proteinExistence type="predicted"/>
<dbReference type="AlphaFoldDB" id="A0A644XRR4"/>